<keyword evidence="5 7" id="KW-1133">Transmembrane helix</keyword>
<dbReference type="Pfam" id="PF02397">
    <property type="entry name" value="Bac_transf"/>
    <property type="match status" value="1"/>
</dbReference>
<protein>
    <submittedName>
        <fullName evidence="9">GumD protein</fullName>
    </submittedName>
</protein>
<dbReference type="SUPFAM" id="SSF51735">
    <property type="entry name" value="NAD(P)-binding Rossmann-fold domains"/>
    <property type="match status" value="1"/>
</dbReference>
<dbReference type="PANTHER" id="PTHR30576">
    <property type="entry name" value="COLANIC BIOSYNTHESIS UDP-GLUCOSE LIPID CARRIER TRANSFERASE"/>
    <property type="match status" value="1"/>
</dbReference>
<dbReference type="Proteomes" id="UP000502260">
    <property type="component" value="Chromosome"/>
</dbReference>
<comment type="subcellular location">
    <subcellularLocation>
        <location evidence="1">Membrane</location>
        <topology evidence="1">Multi-pass membrane protein</topology>
    </subcellularLocation>
</comment>
<sequence length="465" mass="52199">MRRGLLKEHSSILNAVLHLLDWAGIIFAAWLAHRLYLGNSSLPAAYGVVIGIVVLLSALLFPRFNLYEAWRGASLFDEVRAMTLAWALVLSLLFAFAFTTKMGIQFSRGWIGIWSVLGWSALVCGRLLLRVGLRWLRSHGYNQRRIVIVGTEGLGEELAERLLISPWIGLQVTGFFNVGGGAPQPGVPVLGGLPDVADYVAKARIDQVWIALPLKDQDKVESLLHELRHSVVDIRFVPDIFGFRLLNHSVTEVAGFPVMNLSATPMVGVNRLVKAVEDRLLALLILLMISPLMLLIALGVKLSSPGPVLFKQGRLGWDGQPFKVYKFRSMVVHQETGGQLTQASRGDARVTPFGAFLRRSSLDELPQFFNVLQGTMSIVGPRPHAISHNEQYKELIDDYMQRHKVKPGITGWAQINGWRGETDTLEKMSKRVEYDLYYIENWSLWFDLRIILLTVFKGFINKNAY</sequence>
<dbReference type="InterPro" id="IPR003362">
    <property type="entry name" value="Bact_transf"/>
</dbReference>
<gene>
    <name evidence="9" type="primary">gumD</name>
    <name evidence="9" type="ORF">SKTS_35880</name>
</gene>
<organism evidence="9 10">
    <name type="scientific">Sulfurimicrobium lacus</name>
    <dbReference type="NCBI Taxonomy" id="2715678"/>
    <lineage>
        <taxon>Bacteria</taxon>
        <taxon>Pseudomonadati</taxon>
        <taxon>Pseudomonadota</taxon>
        <taxon>Betaproteobacteria</taxon>
        <taxon>Nitrosomonadales</taxon>
        <taxon>Sulfuricellaceae</taxon>
        <taxon>Sulfurimicrobium</taxon>
    </lineage>
</organism>
<dbReference type="AlphaFoldDB" id="A0A6F8VID6"/>
<dbReference type="InterPro" id="IPR017475">
    <property type="entry name" value="EPS_sugar_tfrase"/>
</dbReference>
<evidence type="ECO:0000256" key="2">
    <source>
        <dbReference type="ARBA" id="ARBA00006464"/>
    </source>
</evidence>
<dbReference type="GO" id="GO:0009242">
    <property type="term" value="P:colanic acid biosynthetic process"/>
    <property type="evidence" value="ECO:0007669"/>
    <property type="project" value="TreeGrafter"/>
</dbReference>
<dbReference type="InterPro" id="IPR017473">
    <property type="entry name" value="Undecaprenyl-P_gluc_Ptfrase"/>
</dbReference>
<dbReference type="GO" id="GO:0089702">
    <property type="term" value="F:undecaprenyl-phosphate glucose phosphotransferase activity"/>
    <property type="evidence" value="ECO:0007669"/>
    <property type="project" value="TreeGrafter"/>
</dbReference>
<feature type="transmembrane region" description="Helical" evidence="7">
    <location>
        <begin position="83"/>
        <end position="104"/>
    </location>
</feature>
<accession>A0A6F8VID6</accession>
<feature type="domain" description="Bacterial sugar transferase" evidence="8">
    <location>
        <begin position="274"/>
        <end position="457"/>
    </location>
</feature>
<feature type="transmembrane region" description="Helical" evidence="7">
    <location>
        <begin position="280"/>
        <end position="300"/>
    </location>
</feature>
<evidence type="ECO:0000256" key="7">
    <source>
        <dbReference type="SAM" id="Phobius"/>
    </source>
</evidence>
<feature type="transmembrane region" description="Helical" evidence="7">
    <location>
        <begin position="12"/>
        <end position="32"/>
    </location>
</feature>
<feature type="transmembrane region" description="Helical" evidence="7">
    <location>
        <begin position="110"/>
        <end position="129"/>
    </location>
</feature>
<dbReference type="InterPro" id="IPR036291">
    <property type="entry name" value="NAD(P)-bd_dom_sf"/>
</dbReference>
<dbReference type="PANTHER" id="PTHR30576:SF21">
    <property type="entry name" value="UDP-GLUCOSE:UNDECAPRENYL-PHOSPHATE GLUCOSE-1-PHOSPHATE TRANSFERASE"/>
    <property type="match status" value="1"/>
</dbReference>
<name>A0A6F8VID6_9PROT</name>
<dbReference type="Pfam" id="PF13727">
    <property type="entry name" value="CoA_binding_3"/>
    <property type="match status" value="1"/>
</dbReference>
<dbReference type="NCBIfam" id="TIGR03023">
    <property type="entry name" value="WcaJ_sugtrans"/>
    <property type="match status" value="1"/>
</dbReference>
<evidence type="ECO:0000256" key="3">
    <source>
        <dbReference type="ARBA" id="ARBA00022679"/>
    </source>
</evidence>
<evidence type="ECO:0000256" key="4">
    <source>
        <dbReference type="ARBA" id="ARBA00022692"/>
    </source>
</evidence>
<evidence type="ECO:0000313" key="9">
    <source>
        <dbReference type="EMBL" id="BCB28702.1"/>
    </source>
</evidence>
<evidence type="ECO:0000313" key="10">
    <source>
        <dbReference type="Proteomes" id="UP000502260"/>
    </source>
</evidence>
<evidence type="ECO:0000256" key="1">
    <source>
        <dbReference type="ARBA" id="ARBA00004141"/>
    </source>
</evidence>
<keyword evidence="4 7" id="KW-0812">Transmembrane</keyword>
<reference evidence="10" key="1">
    <citation type="submission" date="2020-03" db="EMBL/GenBank/DDBJ databases">
        <title>Complete genome sequence of sulfur-oxidizing bacterium skT11.</title>
        <authorList>
            <person name="Kanda M."/>
            <person name="Kojima H."/>
            <person name="Fukui M."/>
        </authorList>
    </citation>
    <scope>NUCLEOTIDE SEQUENCE [LARGE SCALE GENOMIC DNA]</scope>
    <source>
        <strain evidence="10">skT11</strain>
    </source>
</reference>
<keyword evidence="6 7" id="KW-0472">Membrane</keyword>
<keyword evidence="3" id="KW-0808">Transferase</keyword>
<comment type="similarity">
    <text evidence="2">Belongs to the bacterial sugar transferase family.</text>
</comment>
<evidence type="ECO:0000256" key="6">
    <source>
        <dbReference type="ARBA" id="ARBA00023136"/>
    </source>
</evidence>
<dbReference type="Gene3D" id="3.40.50.720">
    <property type="entry name" value="NAD(P)-binding Rossmann-like Domain"/>
    <property type="match status" value="1"/>
</dbReference>
<dbReference type="EMBL" id="AP022853">
    <property type="protein sequence ID" value="BCB28702.1"/>
    <property type="molecule type" value="Genomic_DNA"/>
</dbReference>
<evidence type="ECO:0000259" key="8">
    <source>
        <dbReference type="Pfam" id="PF02397"/>
    </source>
</evidence>
<dbReference type="GO" id="GO:0016020">
    <property type="term" value="C:membrane"/>
    <property type="evidence" value="ECO:0007669"/>
    <property type="project" value="UniProtKB-SubCell"/>
</dbReference>
<dbReference type="NCBIfam" id="TIGR03025">
    <property type="entry name" value="EPS_sugtrans"/>
    <property type="match status" value="1"/>
</dbReference>
<proteinExistence type="inferred from homology"/>
<evidence type="ECO:0000256" key="5">
    <source>
        <dbReference type="ARBA" id="ARBA00022989"/>
    </source>
</evidence>
<keyword evidence="10" id="KW-1185">Reference proteome</keyword>
<feature type="transmembrane region" description="Helical" evidence="7">
    <location>
        <begin position="44"/>
        <end position="62"/>
    </location>
</feature>
<dbReference type="KEGG" id="slac:SKTS_35880"/>